<proteinExistence type="predicted"/>
<comment type="caution">
    <text evidence="2">The sequence shown here is derived from an EMBL/GenBank/DDBJ whole genome shotgun (WGS) entry which is preliminary data.</text>
</comment>
<protein>
    <submittedName>
        <fullName evidence="2">Uncharacterized protein</fullName>
    </submittedName>
</protein>
<evidence type="ECO:0000313" key="2">
    <source>
        <dbReference type="EMBL" id="MBK9297231.1"/>
    </source>
</evidence>
<dbReference type="Proteomes" id="UP000727993">
    <property type="component" value="Unassembled WGS sequence"/>
</dbReference>
<dbReference type="EMBL" id="JADJZA010000007">
    <property type="protein sequence ID" value="MBK9297231.1"/>
    <property type="molecule type" value="Genomic_DNA"/>
</dbReference>
<gene>
    <name evidence="2" type="ORF">IPN02_10470</name>
</gene>
<evidence type="ECO:0000313" key="3">
    <source>
        <dbReference type="Proteomes" id="UP000727993"/>
    </source>
</evidence>
<reference evidence="2 3" key="1">
    <citation type="submission" date="2020-10" db="EMBL/GenBank/DDBJ databases">
        <title>Connecting structure to function with the recovery of over 1000 high-quality activated sludge metagenome-assembled genomes encoding full-length rRNA genes using long-read sequencing.</title>
        <authorList>
            <person name="Singleton C.M."/>
            <person name="Petriglieri F."/>
            <person name="Kristensen J.M."/>
            <person name="Kirkegaard R.H."/>
            <person name="Michaelsen T.Y."/>
            <person name="Andersen M.H."/>
            <person name="Karst S.M."/>
            <person name="Dueholm M.S."/>
            <person name="Nielsen P.H."/>
            <person name="Albertsen M."/>
        </authorList>
    </citation>
    <scope>NUCLEOTIDE SEQUENCE [LARGE SCALE GENOMIC DNA]</scope>
    <source>
        <strain evidence="2">Lyne_18-Q3-R50-59_MAXAC.006</strain>
    </source>
</reference>
<accession>A0A936NDV6</accession>
<keyword evidence="1" id="KW-1133">Transmembrane helix</keyword>
<dbReference type="AlphaFoldDB" id="A0A936NDV6"/>
<name>A0A936NDV6_9ACTN</name>
<sequence length="160" mass="17231">MTNWADVLTGTLAGAVAQLDPERPPEGLGRLVLMFVLALAVTAPFAVRTVRKVRAGTWGRRGGAVDDATTDDAPEDVPEETDEARLEDLIDAIRALEGDRAGRAFVLVHRHLTSQGRELSPPLADTLVRDALGRSGWVVAGEVPDELGRVLECEPRPPHD</sequence>
<feature type="transmembrane region" description="Helical" evidence="1">
    <location>
        <begin position="28"/>
        <end position="47"/>
    </location>
</feature>
<organism evidence="2 3">
    <name type="scientific">Candidatus Neomicrothrix subdominans</name>
    <dbReference type="NCBI Taxonomy" id="2954438"/>
    <lineage>
        <taxon>Bacteria</taxon>
        <taxon>Bacillati</taxon>
        <taxon>Actinomycetota</taxon>
        <taxon>Acidimicrobiia</taxon>
        <taxon>Acidimicrobiales</taxon>
        <taxon>Microthrixaceae</taxon>
        <taxon>Candidatus Neomicrothrix</taxon>
    </lineage>
</organism>
<keyword evidence="1" id="KW-0472">Membrane</keyword>
<keyword evidence="1" id="KW-0812">Transmembrane</keyword>
<evidence type="ECO:0000256" key="1">
    <source>
        <dbReference type="SAM" id="Phobius"/>
    </source>
</evidence>